<evidence type="ECO:0000313" key="4">
    <source>
        <dbReference type="Proteomes" id="UP000267821"/>
    </source>
</evidence>
<feature type="compositionally biased region" description="Low complexity" evidence="2">
    <location>
        <begin position="29"/>
        <end position="44"/>
    </location>
</feature>
<feature type="compositionally biased region" description="Basic and acidic residues" evidence="2">
    <location>
        <begin position="100"/>
        <end position="115"/>
    </location>
</feature>
<dbReference type="OrthoDB" id="10410262at2759"/>
<proteinExistence type="predicted"/>
<gene>
    <name evidence="3" type="ORF">L211DRAFT_864991</name>
</gene>
<evidence type="ECO:0000313" key="3">
    <source>
        <dbReference type="EMBL" id="RPB28396.1"/>
    </source>
</evidence>
<protein>
    <submittedName>
        <fullName evidence="3">Uncharacterized protein</fullName>
    </submittedName>
</protein>
<accession>A0A3N4LZP7</accession>
<dbReference type="EMBL" id="ML121529">
    <property type="protein sequence ID" value="RPB28396.1"/>
    <property type="molecule type" value="Genomic_DNA"/>
</dbReference>
<feature type="coiled-coil region" evidence="1">
    <location>
        <begin position="264"/>
        <end position="298"/>
    </location>
</feature>
<evidence type="ECO:0000256" key="1">
    <source>
        <dbReference type="SAM" id="Coils"/>
    </source>
</evidence>
<feature type="region of interest" description="Disordered" evidence="2">
    <location>
        <begin position="1"/>
        <end position="191"/>
    </location>
</feature>
<reference evidence="3 4" key="1">
    <citation type="journal article" date="2018" name="Nat. Ecol. Evol.">
        <title>Pezizomycetes genomes reveal the molecular basis of ectomycorrhizal truffle lifestyle.</title>
        <authorList>
            <person name="Murat C."/>
            <person name="Payen T."/>
            <person name="Noel B."/>
            <person name="Kuo A."/>
            <person name="Morin E."/>
            <person name="Chen J."/>
            <person name="Kohler A."/>
            <person name="Krizsan K."/>
            <person name="Balestrini R."/>
            <person name="Da Silva C."/>
            <person name="Montanini B."/>
            <person name="Hainaut M."/>
            <person name="Levati E."/>
            <person name="Barry K.W."/>
            <person name="Belfiori B."/>
            <person name="Cichocki N."/>
            <person name="Clum A."/>
            <person name="Dockter R.B."/>
            <person name="Fauchery L."/>
            <person name="Guy J."/>
            <person name="Iotti M."/>
            <person name="Le Tacon F."/>
            <person name="Lindquist E.A."/>
            <person name="Lipzen A."/>
            <person name="Malagnac F."/>
            <person name="Mello A."/>
            <person name="Molinier V."/>
            <person name="Miyauchi S."/>
            <person name="Poulain J."/>
            <person name="Riccioni C."/>
            <person name="Rubini A."/>
            <person name="Sitrit Y."/>
            <person name="Splivallo R."/>
            <person name="Traeger S."/>
            <person name="Wang M."/>
            <person name="Zifcakova L."/>
            <person name="Wipf D."/>
            <person name="Zambonelli A."/>
            <person name="Paolocci F."/>
            <person name="Nowrousian M."/>
            <person name="Ottonello S."/>
            <person name="Baldrian P."/>
            <person name="Spatafora J.W."/>
            <person name="Henrissat B."/>
            <person name="Nagy L.G."/>
            <person name="Aury J.M."/>
            <person name="Wincker P."/>
            <person name="Grigoriev I.V."/>
            <person name="Bonfante P."/>
            <person name="Martin F.M."/>
        </authorList>
    </citation>
    <scope>NUCLEOTIDE SEQUENCE [LARGE SCALE GENOMIC DNA]</scope>
    <source>
        <strain evidence="3 4">ATCC MYA-4762</strain>
    </source>
</reference>
<dbReference type="AlphaFoldDB" id="A0A3N4LZP7"/>
<evidence type="ECO:0000256" key="2">
    <source>
        <dbReference type="SAM" id="MobiDB-lite"/>
    </source>
</evidence>
<dbReference type="InParanoid" id="A0A3N4LZP7"/>
<dbReference type="Proteomes" id="UP000267821">
    <property type="component" value="Unassembled WGS sequence"/>
</dbReference>
<organism evidence="3 4">
    <name type="scientific">Terfezia boudieri ATCC MYA-4762</name>
    <dbReference type="NCBI Taxonomy" id="1051890"/>
    <lineage>
        <taxon>Eukaryota</taxon>
        <taxon>Fungi</taxon>
        <taxon>Dikarya</taxon>
        <taxon>Ascomycota</taxon>
        <taxon>Pezizomycotina</taxon>
        <taxon>Pezizomycetes</taxon>
        <taxon>Pezizales</taxon>
        <taxon>Pezizaceae</taxon>
        <taxon>Terfezia</taxon>
    </lineage>
</organism>
<sequence length="403" mass="44713">MSRHRSSPPSTKHRSKSSSHEKHKKHKLPSTSISVPTSTSTSKSSKPKRVSFGGVSSDNGPPTHSSRSSSIDHEQHHSKSKSKDRDHKHNPTGKGHTSTKPHEAHSSTKAKEHSSAKSQFSDGNGKEYKPYSSTSGILKSREKHPKCSTLSHSHSHSHKATLHANASKSIPIPTQRIPQRSHKKKTSLPQHPYSTIFSDSIHQRTTHLLTHLPAQLKSILTTILKSLSQINIHPFTNEPYTALAAAHKTSILARYGNAIPLGVIRKFQADCKKWDRELKRLFLEHEGVQKELVEMAREIGVGDDGSGGGAGKQGEEEDVEFEEIINEIKQIGKTYVAKMDKLEKSRFCSPGISANIPGGGSSKYDDNAGDVEDWIDIKVLEIIEMLSKELFKGHYYRITRITH</sequence>
<feature type="compositionally biased region" description="Basic residues" evidence="2">
    <location>
        <begin position="1"/>
        <end position="28"/>
    </location>
</feature>
<feature type="compositionally biased region" description="Polar residues" evidence="2">
    <location>
        <begin position="54"/>
        <end position="69"/>
    </location>
</feature>
<keyword evidence="1" id="KW-0175">Coiled coil</keyword>
<keyword evidence="4" id="KW-1185">Reference proteome</keyword>
<name>A0A3N4LZP7_9PEZI</name>
<feature type="compositionally biased region" description="Basic and acidic residues" evidence="2">
    <location>
        <begin position="70"/>
        <end position="89"/>
    </location>
</feature>